<evidence type="ECO:0000259" key="3">
    <source>
        <dbReference type="Pfam" id="PF00294"/>
    </source>
</evidence>
<dbReference type="GO" id="GO:0016301">
    <property type="term" value="F:kinase activity"/>
    <property type="evidence" value="ECO:0007669"/>
    <property type="project" value="UniProtKB-KW"/>
</dbReference>
<accession>A0ABY5G150</accession>
<keyword evidence="2 4" id="KW-0418">Kinase</keyword>
<dbReference type="PANTHER" id="PTHR10584">
    <property type="entry name" value="SUGAR KINASE"/>
    <property type="match status" value="1"/>
</dbReference>
<dbReference type="InterPro" id="IPR029056">
    <property type="entry name" value="Ribokinase-like"/>
</dbReference>
<dbReference type="EMBL" id="CP101497">
    <property type="protein sequence ID" value="UTT63696.1"/>
    <property type="molecule type" value="Genomic_DNA"/>
</dbReference>
<dbReference type="CDD" id="cd01166">
    <property type="entry name" value="KdgK"/>
    <property type="match status" value="1"/>
</dbReference>
<dbReference type="InterPro" id="IPR011611">
    <property type="entry name" value="PfkB_dom"/>
</dbReference>
<feature type="domain" description="Carbohydrate kinase PfkB" evidence="3">
    <location>
        <begin position="6"/>
        <end position="292"/>
    </location>
</feature>
<protein>
    <submittedName>
        <fullName evidence="4">Sugar kinase</fullName>
    </submittedName>
</protein>
<dbReference type="Pfam" id="PF00294">
    <property type="entry name" value="PfkB"/>
    <property type="match status" value="1"/>
</dbReference>
<evidence type="ECO:0000313" key="5">
    <source>
        <dbReference type="Proteomes" id="UP001060039"/>
    </source>
</evidence>
<keyword evidence="5" id="KW-1185">Reference proteome</keyword>
<dbReference type="RefSeq" id="WP_255160829.1">
    <property type="nucleotide sequence ID" value="NZ_CP101497.1"/>
</dbReference>
<dbReference type="PROSITE" id="PS00584">
    <property type="entry name" value="PFKB_KINASES_2"/>
    <property type="match status" value="1"/>
</dbReference>
<sequence length="297" mass="30400">MPGRRALVVGDVIDDIIVVPRGPIRTDTDTSASITRHPGGSACNTAAWLGWLGAPVDLVGRVGSGDAERHASALRASGVDAHLGEDATLPTGTIVIVVDGETRTMLTDRGANATLPPTAVTDALLAEAAVLHLTGYSLFDAFSLDDLAALVERAHAHGVIVTFDPGSTGFIADYGLERFRTALDGVDVLLPNLDEGRMLSGEHERAEVADALLRHCPAVVITGGASSVLVARRGEPPVEVAVQPRAAVDPTGAGDAFTAGLIAALVAGDDLVAAAHEGVRIAGMAVMQPGGRPTDGR</sequence>
<dbReference type="Gene3D" id="3.40.1190.20">
    <property type="match status" value="1"/>
</dbReference>
<keyword evidence="1" id="KW-0808">Transferase</keyword>
<evidence type="ECO:0000256" key="1">
    <source>
        <dbReference type="ARBA" id="ARBA00022679"/>
    </source>
</evidence>
<dbReference type="PANTHER" id="PTHR10584:SF167">
    <property type="entry name" value="PFKB DOMAIN PROTEIN"/>
    <property type="match status" value="1"/>
</dbReference>
<gene>
    <name evidence="4" type="ORF">NNL39_06265</name>
</gene>
<dbReference type="InterPro" id="IPR002173">
    <property type="entry name" value="Carboh/pur_kinase_PfkB_CS"/>
</dbReference>
<proteinExistence type="predicted"/>
<name>A0ABY5G150_9MICO</name>
<dbReference type="PROSITE" id="PS00583">
    <property type="entry name" value="PFKB_KINASES_1"/>
    <property type="match status" value="1"/>
</dbReference>
<evidence type="ECO:0000313" key="4">
    <source>
        <dbReference type="EMBL" id="UTT63696.1"/>
    </source>
</evidence>
<organism evidence="4 5">
    <name type="scientific">Microcella humidisoli</name>
    <dbReference type="NCBI Taxonomy" id="2963406"/>
    <lineage>
        <taxon>Bacteria</taxon>
        <taxon>Bacillati</taxon>
        <taxon>Actinomycetota</taxon>
        <taxon>Actinomycetes</taxon>
        <taxon>Micrococcales</taxon>
        <taxon>Microbacteriaceae</taxon>
        <taxon>Microcella</taxon>
    </lineage>
</organism>
<dbReference type="SUPFAM" id="SSF53613">
    <property type="entry name" value="Ribokinase-like"/>
    <property type="match status" value="1"/>
</dbReference>
<dbReference type="Proteomes" id="UP001060039">
    <property type="component" value="Chromosome"/>
</dbReference>
<reference evidence="4" key="1">
    <citation type="submission" date="2022-07" db="EMBL/GenBank/DDBJ databases">
        <title>Taxonomic analysis of Microcella humidisoli nov. sp., isolated from riverside soil.</title>
        <authorList>
            <person name="Molina K.M."/>
            <person name="Kim S.B."/>
        </authorList>
    </citation>
    <scope>NUCLEOTIDE SEQUENCE</scope>
    <source>
        <strain evidence="4">MMS21-STM10</strain>
    </source>
</reference>
<evidence type="ECO:0000256" key="2">
    <source>
        <dbReference type="ARBA" id="ARBA00022777"/>
    </source>
</evidence>